<comment type="caution">
    <text evidence="1">The sequence shown here is derived from an EMBL/GenBank/DDBJ whole genome shotgun (WGS) entry which is preliminary data.</text>
</comment>
<accession>A0A640KDC3</accession>
<dbReference type="VEuPathDB" id="TriTrypDB:LtaPh_1715151"/>
<sequence length="136" mass="14824">MVTTPGTTRGQSGICSSRRPWARSHARYSGFGAHGSCDGSTVPRLCRRNADVASLSCIKVVAFKLRVNSSTHCCRVGSENPMMRVLSARFVHIVYSYIEERTPGGLVSSRDSLGAWKGDSPTYLGLRMLLENSKKA</sequence>
<organism evidence="1 2">
    <name type="scientific">Leishmania tarentolae</name>
    <name type="common">Sauroleishmania tarentolae</name>
    <dbReference type="NCBI Taxonomy" id="5689"/>
    <lineage>
        <taxon>Eukaryota</taxon>
        <taxon>Discoba</taxon>
        <taxon>Euglenozoa</taxon>
        <taxon>Kinetoplastea</taxon>
        <taxon>Metakinetoplastina</taxon>
        <taxon>Trypanosomatida</taxon>
        <taxon>Trypanosomatidae</taxon>
        <taxon>Leishmaniinae</taxon>
        <taxon>Leishmania</taxon>
        <taxon>lizard Leishmania</taxon>
    </lineage>
</organism>
<dbReference type="Proteomes" id="UP000419144">
    <property type="component" value="Unassembled WGS sequence"/>
</dbReference>
<proteinExistence type="predicted"/>
<dbReference type="EMBL" id="BLBS01000022">
    <property type="protein sequence ID" value="GET87696.1"/>
    <property type="molecule type" value="Genomic_DNA"/>
</dbReference>
<reference evidence="1" key="1">
    <citation type="submission" date="2019-11" db="EMBL/GenBank/DDBJ databases">
        <title>Leishmania tarentolae CDS.</title>
        <authorList>
            <person name="Goto Y."/>
            <person name="Yamagishi J."/>
        </authorList>
    </citation>
    <scope>NUCLEOTIDE SEQUENCE [LARGE SCALE GENOMIC DNA]</scope>
    <source>
        <strain evidence="1">Parrot Tar II</strain>
    </source>
</reference>
<keyword evidence="2" id="KW-1185">Reference proteome</keyword>
<name>A0A640KDC3_LEITA</name>
<protein>
    <submittedName>
        <fullName evidence="1">Uncharacterized protein</fullName>
    </submittedName>
</protein>
<gene>
    <name evidence="1" type="ORF">LtaPh_1715151</name>
</gene>
<evidence type="ECO:0000313" key="1">
    <source>
        <dbReference type="EMBL" id="GET87696.1"/>
    </source>
</evidence>
<dbReference type="AlphaFoldDB" id="A0A640KDC3"/>
<evidence type="ECO:0000313" key="2">
    <source>
        <dbReference type="Proteomes" id="UP000419144"/>
    </source>
</evidence>